<evidence type="ECO:0000256" key="1">
    <source>
        <dbReference type="SAM" id="MobiDB-lite"/>
    </source>
</evidence>
<feature type="compositionally biased region" description="Polar residues" evidence="1">
    <location>
        <begin position="50"/>
        <end position="65"/>
    </location>
</feature>
<accession>A0A816EXG1</accession>
<evidence type="ECO:0000313" key="4">
    <source>
        <dbReference type="Proteomes" id="UP000663829"/>
    </source>
</evidence>
<keyword evidence="4" id="KW-1185">Reference proteome</keyword>
<name>A0A816EXG1_9BILA</name>
<gene>
    <name evidence="2" type="ORF">GPM918_LOCUS45630</name>
    <name evidence="3" type="ORF">SRO942_LOCUS48309</name>
</gene>
<dbReference type="EMBL" id="CAJOBC010123740">
    <property type="protein sequence ID" value="CAF4585783.1"/>
    <property type="molecule type" value="Genomic_DNA"/>
</dbReference>
<protein>
    <submittedName>
        <fullName evidence="2">Uncharacterized protein</fullName>
    </submittedName>
</protein>
<feature type="region of interest" description="Disordered" evidence="1">
    <location>
        <begin position="40"/>
        <end position="65"/>
    </location>
</feature>
<dbReference type="Proteomes" id="UP000681722">
    <property type="component" value="Unassembled WGS sequence"/>
</dbReference>
<sequence>MISRCPQGHRTPYVSRKLHYGPERHLNNNDSCIAIGQKDSTTANASTTTHSPNLSKCTQDKGSSQFSTTAECHDSISMQFQIEQEEGYYEELDYSIDWSTHRND</sequence>
<evidence type="ECO:0000313" key="3">
    <source>
        <dbReference type="EMBL" id="CAF4585783.1"/>
    </source>
</evidence>
<proteinExistence type="predicted"/>
<evidence type="ECO:0000313" key="2">
    <source>
        <dbReference type="EMBL" id="CAF1653191.1"/>
    </source>
</evidence>
<reference evidence="2" key="1">
    <citation type="submission" date="2021-02" db="EMBL/GenBank/DDBJ databases">
        <authorList>
            <person name="Nowell W R."/>
        </authorList>
    </citation>
    <scope>NUCLEOTIDE SEQUENCE</scope>
</reference>
<feature type="compositionally biased region" description="Low complexity" evidence="1">
    <location>
        <begin position="40"/>
        <end position="49"/>
    </location>
</feature>
<dbReference type="EMBL" id="CAJNOQ010052413">
    <property type="protein sequence ID" value="CAF1653191.1"/>
    <property type="molecule type" value="Genomic_DNA"/>
</dbReference>
<dbReference type="AlphaFoldDB" id="A0A816EXG1"/>
<dbReference type="Proteomes" id="UP000663829">
    <property type="component" value="Unassembled WGS sequence"/>
</dbReference>
<organism evidence="2 4">
    <name type="scientific">Didymodactylos carnosus</name>
    <dbReference type="NCBI Taxonomy" id="1234261"/>
    <lineage>
        <taxon>Eukaryota</taxon>
        <taxon>Metazoa</taxon>
        <taxon>Spiralia</taxon>
        <taxon>Gnathifera</taxon>
        <taxon>Rotifera</taxon>
        <taxon>Eurotatoria</taxon>
        <taxon>Bdelloidea</taxon>
        <taxon>Philodinida</taxon>
        <taxon>Philodinidae</taxon>
        <taxon>Didymodactylos</taxon>
    </lineage>
</organism>
<comment type="caution">
    <text evidence="2">The sequence shown here is derived from an EMBL/GenBank/DDBJ whole genome shotgun (WGS) entry which is preliminary data.</text>
</comment>